<keyword evidence="5" id="KW-1185">Reference proteome</keyword>
<dbReference type="HOGENOM" id="CLU_036902_0_1_4"/>
<dbReference type="AlphaFoldDB" id="D7DJG1"/>
<dbReference type="GO" id="GO:0003677">
    <property type="term" value="F:DNA binding"/>
    <property type="evidence" value="ECO:0007669"/>
    <property type="project" value="InterPro"/>
</dbReference>
<accession>D7DJG1</accession>
<dbReference type="PANTHER" id="PTHR33055">
    <property type="entry name" value="TRANSPOSASE FOR INSERTION SEQUENCE ELEMENT IS1111A"/>
    <property type="match status" value="1"/>
</dbReference>
<dbReference type="GO" id="GO:0006313">
    <property type="term" value="P:DNA transposition"/>
    <property type="evidence" value="ECO:0007669"/>
    <property type="project" value="InterPro"/>
</dbReference>
<gene>
    <name evidence="3" type="ordered locus">M301_1821</name>
    <name evidence="4" type="ordered locus">M301_2066</name>
</gene>
<feature type="domain" description="Transposase IS110-like N-terminal" evidence="1">
    <location>
        <begin position="80"/>
        <end position="235"/>
    </location>
</feature>
<dbReference type="InterPro" id="IPR003346">
    <property type="entry name" value="Transposase_20"/>
</dbReference>
<evidence type="ECO:0000313" key="5">
    <source>
        <dbReference type="Proteomes" id="UP000000383"/>
    </source>
</evidence>
<dbReference type="PANTHER" id="PTHR33055:SF3">
    <property type="entry name" value="PUTATIVE TRANSPOSASE FOR IS117-RELATED"/>
    <property type="match status" value="1"/>
</dbReference>
<proteinExistence type="predicted"/>
<dbReference type="InterPro" id="IPR002525">
    <property type="entry name" value="Transp_IS110-like_N"/>
</dbReference>
<dbReference type="KEGG" id="meh:M301_2066"/>
<dbReference type="EMBL" id="CP002056">
    <property type="protein sequence ID" value="ADI30196.1"/>
    <property type="molecule type" value="Genomic_DNA"/>
</dbReference>
<evidence type="ECO:0000313" key="3">
    <source>
        <dbReference type="EMBL" id="ADI30196.1"/>
    </source>
</evidence>
<organism evidence="3 5">
    <name type="scientific">Methylotenera versatilis (strain 301)</name>
    <dbReference type="NCBI Taxonomy" id="666681"/>
    <lineage>
        <taxon>Bacteria</taxon>
        <taxon>Pseudomonadati</taxon>
        <taxon>Pseudomonadota</taxon>
        <taxon>Betaproteobacteria</taxon>
        <taxon>Nitrosomonadales</taxon>
        <taxon>Methylophilaceae</taxon>
        <taxon>Methylotenera</taxon>
    </lineage>
</organism>
<sequence>MKTGHAPADYEYSTLTLDVFRFGFESAGALGFINEYSGLAAQPARYIGFAKPSMHVHIDNLPLVEMIMKTQSTHSFTAFIGIDWADKKHDFCLLAAGAEQREFGTFDHTPEAIALWAKALHDRFDGPIAICLELSKGPLVYALQRCPFLEIFPVHPSTLAKYREAFVPSHAKDDPTDAEMALEILLRHPDKLDPIQLQSSPMRILSRLVEERRTLVNDVISITNRLTNALKQYYPQALDWFEHKDTLIFCDFLSRWPTLKQVKQARQSTLESFFHQHNVRRAYLIERRIQGIRSATALTDDEAVIRPYQMVVQAMVEQLRALLLAIDHFDTEIDQIAKSLPDYDLFAALPGAGHIMAPRLLVAFGEERDRYTNAAQIQRYSGVAPVVERSGNKCWVHWRIACPTFLRQTFVEWAGSTIPRSFWAGAYYQQQRNKGCSHRVAVRALAFKWIRILYRCWESRIPYDESIYLNSLRRRGSPLLTNLSENAKIT</sequence>
<dbReference type="EMBL" id="CP002056">
    <property type="protein sequence ID" value="ADI30435.1"/>
    <property type="molecule type" value="Genomic_DNA"/>
</dbReference>
<reference evidence="5" key="1">
    <citation type="submission" date="2010-05" db="EMBL/GenBank/DDBJ databases">
        <title>Complete sequence of Methylotenera sp. 301.</title>
        <authorList>
            <person name="Lucas S."/>
            <person name="Copeland A."/>
            <person name="Lapidus A."/>
            <person name="Cheng J.-F."/>
            <person name="Bruce D."/>
            <person name="Goodwin L."/>
            <person name="Pitluck S."/>
            <person name="Clum A."/>
            <person name="Land M."/>
            <person name="Hauser L."/>
            <person name="Kyrpides N."/>
            <person name="Ivanova N."/>
            <person name="Chistoservova L."/>
            <person name="Kalyuzhnaya M."/>
            <person name="Woyke T."/>
        </authorList>
    </citation>
    <scope>NUCLEOTIDE SEQUENCE [LARGE SCALE GENOMIC DNA]</scope>
    <source>
        <strain evidence="5">301</strain>
    </source>
</reference>
<name>D7DJG1_METV0</name>
<evidence type="ECO:0000259" key="2">
    <source>
        <dbReference type="Pfam" id="PF02371"/>
    </source>
</evidence>
<dbReference type="GO" id="GO:0004803">
    <property type="term" value="F:transposase activity"/>
    <property type="evidence" value="ECO:0007669"/>
    <property type="project" value="InterPro"/>
</dbReference>
<dbReference type="NCBIfam" id="NF033542">
    <property type="entry name" value="transpos_IS110"/>
    <property type="match status" value="1"/>
</dbReference>
<dbReference type="eggNOG" id="COG3547">
    <property type="taxonomic scope" value="Bacteria"/>
</dbReference>
<dbReference type="Proteomes" id="UP000000383">
    <property type="component" value="Chromosome"/>
</dbReference>
<dbReference type="Pfam" id="PF01548">
    <property type="entry name" value="DEDD_Tnp_IS110"/>
    <property type="match status" value="1"/>
</dbReference>
<reference evidence="3 5" key="2">
    <citation type="journal article" date="2011" name="J. Bacteriol.">
        <title>Genomes of three methylotrophs from a single niche uncover genetic and metabolic divergence of Methylophilaceae.</title>
        <authorList>
            <person name="Lapidus A."/>
            <person name="Clum A."/>
            <person name="Labutti K."/>
            <person name="Kaluzhnaya M.G."/>
            <person name="Lim S."/>
            <person name="Beck D.A."/>
            <person name="Glavina Del Rio T."/>
            <person name="Nolan M."/>
            <person name="Mavromatis K."/>
            <person name="Huntemann M."/>
            <person name="Lucas S."/>
            <person name="Lidstrom M.E."/>
            <person name="Ivanova N."/>
            <person name="Chistoserdova L."/>
        </authorList>
    </citation>
    <scope>NUCLEOTIDE SEQUENCE [LARGE SCALE GENOMIC DNA]</scope>
    <source>
        <strain evidence="3 5">301</strain>
    </source>
</reference>
<feature type="domain" description="Transposase IS116/IS110/IS902 C-terminal" evidence="2">
    <location>
        <begin position="345"/>
        <end position="429"/>
    </location>
</feature>
<dbReference type="KEGG" id="meh:M301_1821"/>
<evidence type="ECO:0000313" key="4">
    <source>
        <dbReference type="EMBL" id="ADI30435.1"/>
    </source>
</evidence>
<dbReference type="InterPro" id="IPR047650">
    <property type="entry name" value="Transpos_IS110"/>
</dbReference>
<dbReference type="Pfam" id="PF02371">
    <property type="entry name" value="Transposase_20"/>
    <property type="match status" value="1"/>
</dbReference>
<protein>
    <submittedName>
        <fullName evidence="3">Transposase IS116/IS110/IS902 family protein</fullName>
    </submittedName>
</protein>
<evidence type="ECO:0000259" key="1">
    <source>
        <dbReference type="Pfam" id="PF01548"/>
    </source>
</evidence>